<feature type="transmembrane region" description="Helical" evidence="1">
    <location>
        <begin position="30"/>
        <end position="52"/>
    </location>
</feature>
<accession>A0A9P8A1T0</accession>
<keyword evidence="1" id="KW-0472">Membrane</keyword>
<gene>
    <name evidence="2" type="ORF">KVV02_005835</name>
</gene>
<evidence type="ECO:0000313" key="3">
    <source>
        <dbReference type="Proteomes" id="UP000717515"/>
    </source>
</evidence>
<name>A0A9P8A1T0_MORAP</name>
<organism evidence="2 3">
    <name type="scientific">Mortierella alpina</name>
    <name type="common">Oleaginous fungus</name>
    <name type="synonym">Mortierella renispora</name>
    <dbReference type="NCBI Taxonomy" id="64518"/>
    <lineage>
        <taxon>Eukaryota</taxon>
        <taxon>Fungi</taxon>
        <taxon>Fungi incertae sedis</taxon>
        <taxon>Mucoromycota</taxon>
        <taxon>Mortierellomycotina</taxon>
        <taxon>Mortierellomycetes</taxon>
        <taxon>Mortierellales</taxon>
        <taxon>Mortierellaceae</taxon>
        <taxon>Mortierella</taxon>
    </lineage>
</organism>
<keyword evidence="1" id="KW-1133">Transmembrane helix</keyword>
<evidence type="ECO:0000256" key="1">
    <source>
        <dbReference type="SAM" id="Phobius"/>
    </source>
</evidence>
<comment type="caution">
    <text evidence="2">The sequence shown here is derived from an EMBL/GenBank/DDBJ whole genome shotgun (WGS) entry which is preliminary data.</text>
</comment>
<keyword evidence="1" id="KW-0812">Transmembrane</keyword>
<sequence length="68" mass="7803">MAPSCPNYDSEDVDPSQFFDGHSITWKRHYIGWGIAGALAFIATAISFRLLFKHARNYNKVHRTTFRA</sequence>
<proteinExistence type="predicted"/>
<dbReference type="AlphaFoldDB" id="A0A9P8A1T0"/>
<dbReference type="Proteomes" id="UP000717515">
    <property type="component" value="Unassembled WGS sequence"/>
</dbReference>
<evidence type="ECO:0000313" key="2">
    <source>
        <dbReference type="EMBL" id="KAG9323128.1"/>
    </source>
</evidence>
<dbReference type="EMBL" id="JAIFTL010000114">
    <property type="protein sequence ID" value="KAG9323128.1"/>
    <property type="molecule type" value="Genomic_DNA"/>
</dbReference>
<reference evidence="2" key="1">
    <citation type="submission" date="2021-07" db="EMBL/GenBank/DDBJ databases">
        <title>Draft genome of Mortierella alpina, strain LL118, isolated from an aspen leaf litter sample.</title>
        <authorList>
            <person name="Yang S."/>
            <person name="Vinatzer B.A."/>
        </authorList>
    </citation>
    <scope>NUCLEOTIDE SEQUENCE</scope>
    <source>
        <strain evidence="2">LL118</strain>
    </source>
</reference>
<protein>
    <submittedName>
        <fullName evidence="2">Uncharacterized protein</fullName>
    </submittedName>
</protein>